<reference evidence="1 2" key="1">
    <citation type="submission" date="2017-04" db="EMBL/GenBank/DDBJ databases">
        <authorList>
            <person name="Afonso C.L."/>
            <person name="Miller P.J."/>
            <person name="Scott M.A."/>
            <person name="Spackman E."/>
            <person name="Goraichik I."/>
            <person name="Dimitrov K.M."/>
            <person name="Suarez D.L."/>
            <person name="Swayne D.E."/>
        </authorList>
    </citation>
    <scope>NUCLEOTIDE SEQUENCE [LARGE SCALE GENOMIC DNA]</scope>
    <source>
        <strain evidence="1 2">DSM 22418</strain>
    </source>
</reference>
<dbReference type="RefSeq" id="WP_134430501.1">
    <property type="nucleotide sequence ID" value="NZ_CP038029.1"/>
</dbReference>
<protein>
    <submittedName>
        <fullName evidence="1">Uncharacterized protein</fullName>
    </submittedName>
</protein>
<dbReference type="AlphaFoldDB" id="A0A1X7J4M7"/>
<dbReference type="EMBL" id="FXAU01000002">
    <property type="protein sequence ID" value="SMG22655.1"/>
    <property type="molecule type" value="Genomic_DNA"/>
</dbReference>
<sequence>MNVIVLKKMKKGFILAAVACLAVLGANAQSKQVKVNVVLNPALSIEVNDGSLDQGQTGLAENGAVNLIYNTATDYTTGVNKQVNDHLKVTAVGTGYKVYAKASSNVLTRNGGDGDQAAATMAGEIVSVKVGTGSSFDVATLYSDRAANSGKGKDIFASGNSNSSASVVAQPLNVLYAARALNSTEVQNFLGKNNKTGARYTVDVVYDILAD</sequence>
<evidence type="ECO:0000313" key="2">
    <source>
        <dbReference type="Proteomes" id="UP000192980"/>
    </source>
</evidence>
<dbReference type="STRING" id="561061.SAMN05660862_1448"/>
<name>A0A1X7J4M7_9SPHI</name>
<proteinExistence type="predicted"/>
<dbReference type="Proteomes" id="UP000192980">
    <property type="component" value="Unassembled WGS sequence"/>
</dbReference>
<keyword evidence="2" id="KW-1185">Reference proteome</keyword>
<gene>
    <name evidence="1" type="ORF">SAMN05660862_1448</name>
</gene>
<organism evidence="1 2">
    <name type="scientific">Sphingobacterium psychroaquaticum</name>
    <dbReference type="NCBI Taxonomy" id="561061"/>
    <lineage>
        <taxon>Bacteria</taxon>
        <taxon>Pseudomonadati</taxon>
        <taxon>Bacteroidota</taxon>
        <taxon>Sphingobacteriia</taxon>
        <taxon>Sphingobacteriales</taxon>
        <taxon>Sphingobacteriaceae</taxon>
        <taxon>Sphingobacterium</taxon>
    </lineage>
</organism>
<dbReference type="OrthoDB" id="710106at2"/>
<evidence type="ECO:0000313" key="1">
    <source>
        <dbReference type="EMBL" id="SMG22655.1"/>
    </source>
</evidence>
<accession>A0A1X7J4M7</accession>